<gene>
    <name evidence="1" type="ORF">CLMAG_22250</name>
</gene>
<organism evidence="1 2">
    <name type="scientific">Clostridium magnum DSM 2767</name>
    <dbReference type="NCBI Taxonomy" id="1121326"/>
    <lineage>
        <taxon>Bacteria</taxon>
        <taxon>Bacillati</taxon>
        <taxon>Bacillota</taxon>
        <taxon>Clostridia</taxon>
        <taxon>Eubacteriales</taxon>
        <taxon>Clostridiaceae</taxon>
        <taxon>Clostridium</taxon>
    </lineage>
</organism>
<sequence>MLNSNEDVLKILFKISDNLEYEVDKDGIVTILEKQDHKVQRFFRKLKFRIPEYKKISMDQYGSFVFLQIDGKKTVKDIGENLEAKYGDKAHPLYERLLVFLNHIDVNCHYIEKINF</sequence>
<accession>A0A161XDK0</accession>
<dbReference type="AlphaFoldDB" id="A0A161XDK0"/>
<keyword evidence="2" id="KW-1185">Reference proteome</keyword>
<name>A0A161XDK0_9CLOT</name>
<dbReference type="PATRIC" id="fig|1121326.3.peg.2220"/>
<dbReference type="Pfam" id="PF05402">
    <property type="entry name" value="PqqD"/>
    <property type="match status" value="1"/>
</dbReference>
<dbReference type="OrthoDB" id="308521at2"/>
<dbReference type="InterPro" id="IPR008792">
    <property type="entry name" value="PQQD"/>
</dbReference>
<proteinExistence type="predicted"/>
<dbReference type="Proteomes" id="UP000076603">
    <property type="component" value="Unassembled WGS sequence"/>
</dbReference>
<protein>
    <recommendedName>
        <fullName evidence="3">Coenzyme PQQ synthesis protein D</fullName>
    </recommendedName>
</protein>
<dbReference type="EMBL" id="LWAE01000002">
    <property type="protein sequence ID" value="KZL92416.1"/>
    <property type="molecule type" value="Genomic_DNA"/>
</dbReference>
<evidence type="ECO:0008006" key="3">
    <source>
        <dbReference type="Google" id="ProtNLM"/>
    </source>
</evidence>
<dbReference type="RefSeq" id="WP_066621877.1">
    <property type="nucleotide sequence ID" value="NZ_FQXL01000004.1"/>
</dbReference>
<evidence type="ECO:0000313" key="2">
    <source>
        <dbReference type="Proteomes" id="UP000076603"/>
    </source>
</evidence>
<evidence type="ECO:0000313" key="1">
    <source>
        <dbReference type="EMBL" id="KZL92416.1"/>
    </source>
</evidence>
<reference evidence="1 2" key="1">
    <citation type="submission" date="2016-04" db="EMBL/GenBank/DDBJ databases">
        <title>Genome sequence of Clostridium magnum DSM 2767.</title>
        <authorList>
            <person name="Poehlein A."/>
            <person name="Uhlig R."/>
            <person name="Fischer R."/>
            <person name="Bahl H."/>
            <person name="Daniel R."/>
        </authorList>
    </citation>
    <scope>NUCLEOTIDE SEQUENCE [LARGE SCALE GENOMIC DNA]</scope>
    <source>
        <strain evidence="1 2">DSM 2767</strain>
    </source>
</reference>
<dbReference type="STRING" id="1121326.CLMAG_22250"/>
<comment type="caution">
    <text evidence="1">The sequence shown here is derived from an EMBL/GenBank/DDBJ whole genome shotgun (WGS) entry which is preliminary data.</text>
</comment>